<feature type="domain" description="IrrE N-terminal-like" evidence="1">
    <location>
        <begin position="22"/>
        <end position="123"/>
    </location>
</feature>
<gene>
    <name evidence="2" type="ORF">JOF39_000765</name>
</gene>
<dbReference type="Gene3D" id="1.10.10.2910">
    <property type="match status" value="1"/>
</dbReference>
<name>A0ABS4XMF3_GLUPR</name>
<evidence type="ECO:0000313" key="3">
    <source>
        <dbReference type="Proteomes" id="UP001195422"/>
    </source>
</evidence>
<accession>A0ABS4XMF3</accession>
<reference evidence="2 3" key="1">
    <citation type="submission" date="2021-03" db="EMBL/GenBank/DDBJ databases">
        <title>Sequencing the genomes of 1000 actinobacteria strains.</title>
        <authorList>
            <person name="Klenk H.-P."/>
        </authorList>
    </citation>
    <scope>NUCLEOTIDE SEQUENCE [LARGE SCALE GENOMIC DNA]</scope>
    <source>
        <strain evidence="2 3">DSM 20168</strain>
    </source>
</reference>
<dbReference type="Pfam" id="PF06114">
    <property type="entry name" value="Peptidase_M78"/>
    <property type="match status" value="1"/>
</dbReference>
<evidence type="ECO:0000313" key="2">
    <source>
        <dbReference type="EMBL" id="MBP2397684.1"/>
    </source>
</evidence>
<dbReference type="InterPro" id="IPR052345">
    <property type="entry name" value="Rad_response_metalloprotease"/>
</dbReference>
<dbReference type="RefSeq" id="WP_209550346.1">
    <property type="nucleotide sequence ID" value="NZ_BMPH01000005.1"/>
</dbReference>
<comment type="caution">
    <text evidence="2">The sequence shown here is derived from an EMBL/GenBank/DDBJ whole genome shotgun (WGS) entry which is preliminary data.</text>
</comment>
<evidence type="ECO:0000259" key="1">
    <source>
        <dbReference type="Pfam" id="PF06114"/>
    </source>
</evidence>
<proteinExistence type="predicted"/>
<organism evidence="2 3">
    <name type="scientific">Glutamicibacter protophormiae</name>
    <name type="common">Brevibacterium protophormiae</name>
    <dbReference type="NCBI Taxonomy" id="37930"/>
    <lineage>
        <taxon>Bacteria</taxon>
        <taxon>Bacillati</taxon>
        <taxon>Actinomycetota</taxon>
        <taxon>Actinomycetes</taxon>
        <taxon>Micrococcales</taxon>
        <taxon>Micrococcaceae</taxon>
        <taxon>Glutamicibacter</taxon>
    </lineage>
</organism>
<dbReference type="Proteomes" id="UP001195422">
    <property type="component" value="Unassembled WGS sequence"/>
</dbReference>
<dbReference type="InterPro" id="IPR010359">
    <property type="entry name" value="IrrE_HExxH"/>
</dbReference>
<dbReference type="PANTHER" id="PTHR43236:SF2">
    <property type="entry name" value="BLL0069 PROTEIN"/>
    <property type="match status" value="1"/>
</dbReference>
<keyword evidence="3" id="KW-1185">Reference proteome</keyword>
<sequence length="212" mass="23961">MIRGIVGASTSRKLDVSEFRGFVLSDDIAPVVFVNTADTKAAQIFTLVHEICHLWLDQSGLDDLSGNSESSYANERWCSRVAAEVLVPTSLFERTYRNSVALEELQRMAREFKVSTLVVSKRVYEAGKVECDEFDARYREEKLRLVELLERQPKPSGGDFCKTHPLRVSREFARALIRDTKTGRTLQGYAYRLLGTKKFSTFVNLAKELGVG</sequence>
<protein>
    <submittedName>
        <fullName evidence="2">Zn-dependent peptidase ImmA (M78 family)</fullName>
    </submittedName>
</protein>
<dbReference type="PANTHER" id="PTHR43236">
    <property type="entry name" value="ANTITOXIN HIGA1"/>
    <property type="match status" value="1"/>
</dbReference>
<dbReference type="EMBL" id="JAGIOJ010000001">
    <property type="protein sequence ID" value="MBP2397684.1"/>
    <property type="molecule type" value="Genomic_DNA"/>
</dbReference>